<comment type="caution">
    <text evidence="1">The sequence shown here is derived from an EMBL/GenBank/DDBJ whole genome shotgun (WGS) entry which is preliminary data.</text>
</comment>
<evidence type="ECO:0000313" key="1">
    <source>
        <dbReference type="EMBL" id="KAG2652705.1"/>
    </source>
</evidence>
<keyword evidence="2" id="KW-1185">Reference proteome</keyword>
<sequence>MYSTKLKQVITFWACRTFCSIAPHGNGNQAPGDEDASKMYVPFDKKKERKMYVPCKFSIFFLSLFFHYNRGSKSLLLEE</sequence>
<reference evidence="1" key="1">
    <citation type="submission" date="2020-05" db="EMBL/GenBank/DDBJ databases">
        <title>WGS assembly of Panicum virgatum.</title>
        <authorList>
            <person name="Lovell J.T."/>
            <person name="Jenkins J."/>
            <person name="Shu S."/>
            <person name="Juenger T.E."/>
            <person name="Schmutz J."/>
        </authorList>
    </citation>
    <scope>NUCLEOTIDE SEQUENCE</scope>
    <source>
        <strain evidence="1">AP13</strain>
    </source>
</reference>
<dbReference type="EMBL" id="CM029038">
    <property type="protein sequence ID" value="KAG2652705.1"/>
    <property type="molecule type" value="Genomic_DNA"/>
</dbReference>
<gene>
    <name evidence="1" type="ORF">PVAP13_1NG373600</name>
</gene>
<organism evidence="1 2">
    <name type="scientific">Panicum virgatum</name>
    <name type="common">Blackwell switchgrass</name>
    <dbReference type="NCBI Taxonomy" id="38727"/>
    <lineage>
        <taxon>Eukaryota</taxon>
        <taxon>Viridiplantae</taxon>
        <taxon>Streptophyta</taxon>
        <taxon>Embryophyta</taxon>
        <taxon>Tracheophyta</taxon>
        <taxon>Spermatophyta</taxon>
        <taxon>Magnoliopsida</taxon>
        <taxon>Liliopsida</taxon>
        <taxon>Poales</taxon>
        <taxon>Poaceae</taxon>
        <taxon>PACMAD clade</taxon>
        <taxon>Panicoideae</taxon>
        <taxon>Panicodae</taxon>
        <taxon>Paniceae</taxon>
        <taxon>Panicinae</taxon>
        <taxon>Panicum</taxon>
        <taxon>Panicum sect. Hiantes</taxon>
    </lineage>
</organism>
<protein>
    <submittedName>
        <fullName evidence="1">Uncharacterized protein</fullName>
    </submittedName>
</protein>
<dbReference type="AlphaFoldDB" id="A0A8T0WZQ8"/>
<dbReference type="Proteomes" id="UP000823388">
    <property type="component" value="Chromosome 1N"/>
</dbReference>
<evidence type="ECO:0000313" key="2">
    <source>
        <dbReference type="Proteomes" id="UP000823388"/>
    </source>
</evidence>
<proteinExistence type="predicted"/>
<name>A0A8T0WZQ8_PANVG</name>
<accession>A0A8T0WZQ8</accession>